<evidence type="ECO:0000313" key="2">
    <source>
        <dbReference type="Proteomes" id="UP000198654"/>
    </source>
</evidence>
<protein>
    <recommendedName>
        <fullName evidence="3">dTDP-glucose 4,6-dehydratase</fullName>
    </recommendedName>
</protein>
<dbReference type="PANTHER" id="PTHR35399">
    <property type="entry name" value="SLR8030 PROTEIN"/>
    <property type="match status" value="1"/>
</dbReference>
<accession>A0A1G9GS45</accession>
<dbReference type="Pfam" id="PF05787">
    <property type="entry name" value="PhoX"/>
    <property type="match status" value="1"/>
</dbReference>
<dbReference type="EMBL" id="FNGI01000001">
    <property type="protein sequence ID" value="SDL03509.1"/>
    <property type="molecule type" value="Genomic_DNA"/>
</dbReference>
<dbReference type="OrthoDB" id="9801383at2"/>
<evidence type="ECO:0000313" key="1">
    <source>
        <dbReference type="EMBL" id="SDL03509.1"/>
    </source>
</evidence>
<evidence type="ECO:0008006" key="3">
    <source>
        <dbReference type="Google" id="ProtNLM"/>
    </source>
</evidence>
<dbReference type="STRING" id="119000.SAMN05661010_00814"/>
<organism evidence="1 2">
    <name type="scientific">Modicisalibacter muralis</name>
    <dbReference type="NCBI Taxonomy" id="119000"/>
    <lineage>
        <taxon>Bacteria</taxon>
        <taxon>Pseudomonadati</taxon>
        <taxon>Pseudomonadota</taxon>
        <taxon>Gammaproteobacteria</taxon>
        <taxon>Oceanospirillales</taxon>
        <taxon>Halomonadaceae</taxon>
        <taxon>Modicisalibacter</taxon>
    </lineage>
</organism>
<dbReference type="PANTHER" id="PTHR35399:SF2">
    <property type="entry name" value="DUF839 DOMAIN-CONTAINING PROTEIN"/>
    <property type="match status" value="1"/>
</dbReference>
<keyword evidence="2" id="KW-1185">Reference proteome</keyword>
<dbReference type="Proteomes" id="UP000198654">
    <property type="component" value="Unassembled WGS sequence"/>
</dbReference>
<dbReference type="PROSITE" id="PS51318">
    <property type="entry name" value="TAT"/>
    <property type="match status" value="1"/>
</dbReference>
<dbReference type="InterPro" id="IPR008557">
    <property type="entry name" value="PhoX"/>
</dbReference>
<dbReference type="InterPro" id="IPR006311">
    <property type="entry name" value="TAT_signal"/>
</dbReference>
<dbReference type="SUPFAM" id="SSF101898">
    <property type="entry name" value="NHL repeat"/>
    <property type="match status" value="1"/>
</dbReference>
<dbReference type="AlphaFoldDB" id="A0A1G9GS45"/>
<dbReference type="RefSeq" id="WP_089725707.1">
    <property type="nucleotide sequence ID" value="NZ_FNGI01000001.1"/>
</dbReference>
<gene>
    <name evidence="1" type="ORF">SAMN05661010_00814</name>
</gene>
<sequence>MSEFNNEPNYNPSDNEPFSAILERSWSRRHVMKGGLGLAAVTLLGGFGLANAATRSSEQGARAINTGIALDFDSLPGSKTDAVVVPAGYTASVLAPWGTPLNDNASAWKPDGSNTASDQLNSVGMHHDGMHFFAIAGRSDDGILVINNEYIDQDALHPSGATSDASGKRPADEVRKEINAHGVSAVRITRVDGQWRVSERDPLNRRFTTATVMALSGPMAETDHVKTAFSKDGTLARGTNNNCGNGYTPWGTYLTCEENWPDVFVNRAATLPADQQRIDIPTDETRFGWETAAGDSSEENGEFARFDLTPRGASASDDYRNEANTFGYIVEIDPFDASQRAVKRTALGRFRHEGCWPGKVEAGKPVVFYTGHDARFEYIYKFVSNANWEPADAEPADRLAIGAKYMDDGTLYVARFNDDGSGEWLALTPSAPTRGGSTLGEELGELPEIILNTAHAADLVGATPMDRPEWGTVDPINGDVYMTLTNNDERGPEELNAANPRPTNVNGQIIRWRENDGQDGFRWNIFVFGADAKAMAEINRSGLTPANQFASPDGLAFDNRGILWIQTDNGGNAVAKDTNNQMLAVVPANLGAQNGRPGVIDAESQSQLKRFLVGPNDSEVTGFAATPDNTSIFINIQHPGNWPYSDDASEAVPQGTQVRPRASTVVIQKTDGGPIGV</sequence>
<name>A0A1G9GS45_9GAMM</name>
<reference evidence="1 2" key="1">
    <citation type="submission" date="2016-10" db="EMBL/GenBank/DDBJ databases">
        <authorList>
            <person name="de Groot N.N."/>
        </authorList>
    </citation>
    <scope>NUCLEOTIDE SEQUENCE [LARGE SCALE GENOMIC DNA]</scope>
    <source>
        <strain evidence="1 2">DSM 14789</strain>
    </source>
</reference>
<proteinExistence type="predicted"/>